<dbReference type="InterPro" id="IPR036236">
    <property type="entry name" value="Znf_C2H2_sf"/>
</dbReference>
<dbReference type="SMART" id="SM00355">
    <property type="entry name" value="ZnF_C2H2"/>
    <property type="match status" value="5"/>
</dbReference>
<dbReference type="SUPFAM" id="SSF57667">
    <property type="entry name" value="beta-beta-alpha zinc fingers"/>
    <property type="match status" value="1"/>
</dbReference>
<name>A0A183IEN4_9BILA</name>
<dbReference type="InterPro" id="IPR039149">
    <property type="entry name" value="ZNF800"/>
</dbReference>
<dbReference type="PROSITE" id="PS50157">
    <property type="entry name" value="ZINC_FINGER_C2H2_2"/>
    <property type="match status" value="3"/>
</dbReference>
<reference evidence="6" key="1">
    <citation type="submission" date="2016-06" db="UniProtKB">
        <authorList>
            <consortium name="WormBaseParasite"/>
        </authorList>
    </citation>
    <scope>IDENTIFICATION</scope>
</reference>
<dbReference type="AlphaFoldDB" id="A0A183IEN4"/>
<gene>
    <name evidence="4" type="ORF">SBAD_LOCUS2078</name>
</gene>
<dbReference type="GO" id="GO:0008270">
    <property type="term" value="F:zinc ion binding"/>
    <property type="evidence" value="ECO:0007669"/>
    <property type="project" value="UniProtKB-KW"/>
</dbReference>
<evidence type="ECO:0000259" key="3">
    <source>
        <dbReference type="PROSITE" id="PS50157"/>
    </source>
</evidence>
<feature type="region of interest" description="Disordered" evidence="2">
    <location>
        <begin position="617"/>
        <end position="642"/>
    </location>
</feature>
<evidence type="ECO:0000313" key="6">
    <source>
        <dbReference type="WBParaSite" id="SBAD_0000217801-mRNA-1"/>
    </source>
</evidence>
<dbReference type="Proteomes" id="UP000270296">
    <property type="component" value="Unassembled WGS sequence"/>
</dbReference>
<evidence type="ECO:0000313" key="4">
    <source>
        <dbReference type="EMBL" id="VDO96434.1"/>
    </source>
</evidence>
<dbReference type="PANTHER" id="PTHR21020">
    <property type="entry name" value="ZINC FINGER PROTEIN 800"/>
    <property type="match status" value="1"/>
</dbReference>
<dbReference type="WBParaSite" id="SBAD_0000217801-mRNA-1">
    <property type="protein sequence ID" value="SBAD_0000217801-mRNA-1"/>
    <property type="gene ID" value="SBAD_0000217801"/>
</dbReference>
<evidence type="ECO:0000313" key="5">
    <source>
        <dbReference type="Proteomes" id="UP000270296"/>
    </source>
</evidence>
<dbReference type="EMBL" id="UZAM01007074">
    <property type="protein sequence ID" value="VDO96434.1"/>
    <property type="molecule type" value="Genomic_DNA"/>
</dbReference>
<keyword evidence="5" id="KW-1185">Reference proteome</keyword>
<dbReference type="PANTHER" id="PTHR21020:SF0">
    <property type="entry name" value="ZINC FINGER PROTEIN 800"/>
    <property type="match status" value="1"/>
</dbReference>
<evidence type="ECO:0000256" key="2">
    <source>
        <dbReference type="SAM" id="MobiDB-lite"/>
    </source>
</evidence>
<keyword evidence="1" id="KW-0862">Zinc</keyword>
<feature type="domain" description="C2H2-type" evidence="3">
    <location>
        <begin position="817"/>
        <end position="839"/>
    </location>
</feature>
<evidence type="ECO:0000256" key="1">
    <source>
        <dbReference type="PROSITE-ProRule" id="PRU00042"/>
    </source>
</evidence>
<keyword evidence="1" id="KW-0863">Zinc-finger</keyword>
<reference evidence="4 5" key="2">
    <citation type="submission" date="2018-11" db="EMBL/GenBank/DDBJ databases">
        <authorList>
            <consortium name="Pathogen Informatics"/>
        </authorList>
    </citation>
    <scope>NUCLEOTIDE SEQUENCE [LARGE SCALE GENOMIC DNA]</scope>
</reference>
<dbReference type="Gene3D" id="3.30.160.60">
    <property type="entry name" value="Classic Zinc Finger"/>
    <property type="match status" value="2"/>
</dbReference>
<dbReference type="OrthoDB" id="10066279at2759"/>
<dbReference type="PROSITE" id="PS00028">
    <property type="entry name" value="ZINC_FINGER_C2H2_1"/>
    <property type="match status" value="3"/>
</dbReference>
<dbReference type="InterPro" id="IPR013087">
    <property type="entry name" value="Znf_C2H2_type"/>
</dbReference>
<keyword evidence="1" id="KW-0479">Metal-binding</keyword>
<feature type="domain" description="C2H2-type" evidence="3">
    <location>
        <begin position="294"/>
        <end position="324"/>
    </location>
</feature>
<sequence>MTRIVKLNLFCLYDIVKKQRTPASASRYGVREAAMPEPSEGKYIRSDSCDQLVKCGVMAHSKCMDESLLTCSMQTGVTGVRLILQTVAEGTAEVKSILLHEVNILFECKICDNIFRGFPNLLTHKRVYCRESVLTKSGDELIPGGIADDETGDRDKSSSGLMKDLDTDIADWNSANAENRPATKVTLNLLKRLAKRWMNSDESVPSFGSGFQGVRRKPPSGVLGGNKNVAQDAKKDDSAYTLVLPEDPVNRLHSMELRLRRSANASKFVKTVSRDELSIITRLEGCKTCDLMTRTCLVERCKRSFPDIETLAYHMNYSHADTRPSGPLSCLLCGKQLGGFRALRAHIQLSHRRVAMHYNDEVMKRWPEKPKEYSGNYRHIKRPNPNVVFVKEVPPLSNDVPVFPESPKQSSALDDSQVLVEKKQKGDISISKPPTLQVTDPIKSQVAADGLASGGANMVVTSSTNPGAAVTERRIVTLHTGGKNEQSILLFNKSRNVLLQLKPSAMGSKDRQHGKQNYVALLPKKYIVSAEAKISTAQRSVSRVQMKPSLPEILPLSEPTEVTSASEFSLPVLTSSDIEKAMSALYVGFLNNNAYNDVSVPTVPDVAQTVEIKVRRGPGRPRRLRLQSDGSDDHLKNPSLNPKLLCNRKRSKFPGNKMARGMLNRGIRWNPRRKVMLQRTKAGSQVQLNMESDFYMDEKSLKLNFAPATKALPQLRIRRTLKSPYNSEEYVNTWPGSREERMEKTAFRDRTSFHGSGWKGDIAGTSDSRSMHHRLPSRKARAVSKGAGSDECDYKFPVMFTAIQEQQLEEVADLDAFLCRRCGSQFTTRSNTERHCYAHLSFVRFRCRLCNTAAFYLSDMKRHLVKQCTKISSRKIGAKQFKENILPCNENQP</sequence>
<feature type="domain" description="C2H2-type" evidence="3">
    <location>
        <begin position="106"/>
        <end position="133"/>
    </location>
</feature>
<proteinExistence type="predicted"/>
<protein>
    <submittedName>
        <fullName evidence="6">C2H2-type domain-containing protein</fullName>
    </submittedName>
</protein>
<feature type="region of interest" description="Disordered" evidence="2">
    <location>
        <begin position="209"/>
        <end position="229"/>
    </location>
</feature>
<accession>A0A183IEN4</accession>
<organism evidence="6">
    <name type="scientific">Soboliphyme baturini</name>
    <dbReference type="NCBI Taxonomy" id="241478"/>
    <lineage>
        <taxon>Eukaryota</taxon>
        <taxon>Metazoa</taxon>
        <taxon>Ecdysozoa</taxon>
        <taxon>Nematoda</taxon>
        <taxon>Enoplea</taxon>
        <taxon>Dorylaimia</taxon>
        <taxon>Dioctophymatida</taxon>
        <taxon>Dioctophymatoidea</taxon>
        <taxon>Soboliphymatidae</taxon>
        <taxon>Soboliphyme</taxon>
    </lineage>
</organism>